<keyword evidence="2" id="KW-0614">Plasmid</keyword>
<gene>
    <name evidence="2" type="ORF">EHC69_28510</name>
</gene>
<dbReference type="InterPro" id="IPR021548">
    <property type="entry name" value="DUF2895"/>
</dbReference>
<name>A0AAX1G0S0_VIBPH</name>
<dbReference type="Proteomes" id="UP000464718">
    <property type="component" value="Plasmid pvpsd2016-3"/>
</dbReference>
<evidence type="ECO:0000313" key="3">
    <source>
        <dbReference type="Proteomes" id="UP000464718"/>
    </source>
</evidence>
<evidence type="ECO:0000256" key="1">
    <source>
        <dbReference type="SAM" id="Phobius"/>
    </source>
</evidence>
<evidence type="ECO:0000313" key="2">
    <source>
        <dbReference type="EMBL" id="QHH13205.1"/>
    </source>
</evidence>
<dbReference type="EMBL" id="CP034302">
    <property type="protein sequence ID" value="QHH13205.1"/>
    <property type="molecule type" value="Genomic_DNA"/>
</dbReference>
<feature type="transmembrane region" description="Helical" evidence="1">
    <location>
        <begin position="21"/>
        <end position="45"/>
    </location>
</feature>
<keyword evidence="1" id="KW-0472">Membrane</keyword>
<keyword evidence="1" id="KW-1133">Transmembrane helix</keyword>
<organism evidence="2 3">
    <name type="scientific">Vibrio parahaemolyticus</name>
    <dbReference type="NCBI Taxonomy" id="670"/>
    <lineage>
        <taxon>Bacteria</taxon>
        <taxon>Pseudomonadati</taxon>
        <taxon>Pseudomonadota</taxon>
        <taxon>Gammaproteobacteria</taxon>
        <taxon>Vibrionales</taxon>
        <taxon>Vibrionaceae</taxon>
        <taxon>Vibrio</taxon>
    </lineage>
</organism>
<proteinExistence type="predicted"/>
<dbReference type="AlphaFoldDB" id="A0AAX1G0S0"/>
<protein>
    <submittedName>
        <fullName evidence="2">TIGR03746 family integrating conjugative element protein</fullName>
    </submittedName>
</protein>
<sequence length="222" mass="25531">MSDEKRNGKSRFRSALAGRDAHIRSLRVALAMMGGIALFTAWGWYSTGQDFTIHNPPDLSSGSSRPWWEVPKPNVYDFAVNLFGMVNRWPSDGAKEYAENLHSYHYYFTPGCQKILEQDYQNKRSKGELSGRERSLSPIPGYGYEDWRVSVHSRDSWTVHTDLELKEFVDGNLVKHNFIRWPLKIVRYDVDPDNNPWGLAIDCFDGPAREIQYAPAEEEVTP</sequence>
<dbReference type="NCBIfam" id="TIGR03746">
    <property type="entry name" value="conj_TIGR03746"/>
    <property type="match status" value="1"/>
</dbReference>
<reference evidence="2 3" key="1">
    <citation type="submission" date="2018-12" db="EMBL/GenBank/DDBJ databases">
        <title>Genomic insights into the evolutionary origins and pathogenicity of five Vibrio parahaemolyticus strains isolated from the shrimp with acute hepatopancreatic necrosis disease (AHPND).</title>
        <authorList>
            <person name="Yang Q."/>
            <person name="Dong X."/>
            <person name="Xie G."/>
            <person name="Fu S."/>
            <person name="Zou P."/>
            <person name="Sun J."/>
            <person name="Wang Y."/>
            <person name="Huang J."/>
        </authorList>
    </citation>
    <scope>NUCLEOTIDE SEQUENCE [LARGE SCALE GENOMIC DNA]</scope>
    <source>
        <strain evidence="2 3">20160303005-1</strain>
        <plasmid evidence="3">pvpsd2016-3</plasmid>
    </source>
</reference>
<dbReference type="RefSeq" id="WP_086482447.1">
    <property type="nucleotide sequence ID" value="NZ_CP034302.1"/>
</dbReference>
<accession>A0AAX1G0S0</accession>
<dbReference type="Pfam" id="PF11444">
    <property type="entry name" value="DUF2895"/>
    <property type="match status" value="1"/>
</dbReference>
<keyword evidence="1" id="KW-0812">Transmembrane</keyword>
<geneLocation type="plasmid" evidence="3">
    <name>pvpsd2016-3</name>
</geneLocation>